<sequence>MVSGRKLLGAGSLLY</sequence>
<dbReference type="EMBL" id="GBXM01028905">
    <property type="protein sequence ID" value="JAH79672.1"/>
    <property type="molecule type" value="Transcribed_RNA"/>
</dbReference>
<reference evidence="1" key="2">
    <citation type="journal article" date="2015" name="Fish Shellfish Immunol.">
        <title>Early steps in the European eel (Anguilla anguilla)-Vibrio vulnificus interaction in the gills: Role of the RtxA13 toxin.</title>
        <authorList>
            <person name="Callol A."/>
            <person name="Pajuelo D."/>
            <person name="Ebbesson L."/>
            <person name="Teles M."/>
            <person name="MacKenzie S."/>
            <person name="Amaro C."/>
        </authorList>
    </citation>
    <scope>NUCLEOTIDE SEQUENCE</scope>
</reference>
<name>A0A0E9VNM2_ANGAN</name>
<reference evidence="1" key="1">
    <citation type="submission" date="2014-11" db="EMBL/GenBank/DDBJ databases">
        <authorList>
            <person name="Amaro Gonzalez C."/>
        </authorList>
    </citation>
    <scope>NUCLEOTIDE SEQUENCE</scope>
</reference>
<accession>A0A0E9VNM2</accession>
<protein>
    <submittedName>
        <fullName evidence="1">Uncharacterized protein</fullName>
    </submittedName>
</protein>
<proteinExistence type="predicted"/>
<evidence type="ECO:0000313" key="1">
    <source>
        <dbReference type="EMBL" id="JAH79672.1"/>
    </source>
</evidence>
<organism evidence="1">
    <name type="scientific">Anguilla anguilla</name>
    <name type="common">European freshwater eel</name>
    <name type="synonym">Muraena anguilla</name>
    <dbReference type="NCBI Taxonomy" id="7936"/>
    <lineage>
        <taxon>Eukaryota</taxon>
        <taxon>Metazoa</taxon>
        <taxon>Chordata</taxon>
        <taxon>Craniata</taxon>
        <taxon>Vertebrata</taxon>
        <taxon>Euteleostomi</taxon>
        <taxon>Actinopterygii</taxon>
        <taxon>Neopterygii</taxon>
        <taxon>Teleostei</taxon>
        <taxon>Anguilliformes</taxon>
        <taxon>Anguillidae</taxon>
        <taxon>Anguilla</taxon>
    </lineage>
</organism>